<comment type="caution">
    <text evidence="2">The sequence shown here is derived from an EMBL/GenBank/DDBJ whole genome shotgun (WGS) entry which is preliminary data.</text>
</comment>
<keyword evidence="3" id="KW-1185">Reference proteome</keyword>
<dbReference type="EMBL" id="SMAN01000001">
    <property type="protein sequence ID" value="TCT26671.1"/>
    <property type="molecule type" value="Genomic_DNA"/>
</dbReference>
<protein>
    <submittedName>
        <fullName evidence="2">Uncharacterized protein</fullName>
    </submittedName>
</protein>
<reference evidence="2 3" key="1">
    <citation type="submission" date="2019-03" db="EMBL/GenBank/DDBJ databases">
        <title>Genomic Encyclopedia of Type Strains, Phase IV (KMG-IV): sequencing the most valuable type-strain genomes for metagenomic binning, comparative biology and taxonomic classification.</title>
        <authorList>
            <person name="Goeker M."/>
        </authorList>
    </citation>
    <scope>NUCLEOTIDE SEQUENCE [LARGE SCALE GENOMIC DNA]</scope>
    <source>
        <strain evidence="2 3">DSM 25894</strain>
    </source>
</reference>
<keyword evidence="1" id="KW-0472">Membrane</keyword>
<proteinExistence type="predicted"/>
<evidence type="ECO:0000313" key="3">
    <source>
        <dbReference type="Proteomes" id="UP000294650"/>
    </source>
</evidence>
<accession>A0A4V2V2V3</accession>
<gene>
    <name evidence="2" type="ORF">EDD68_10124</name>
</gene>
<feature type="transmembrane region" description="Helical" evidence="1">
    <location>
        <begin position="12"/>
        <end position="29"/>
    </location>
</feature>
<keyword evidence="1" id="KW-0812">Transmembrane</keyword>
<dbReference type="AlphaFoldDB" id="A0A4V2V2V3"/>
<sequence length="30" mass="3591">MFEKRSKIDITFMVLFILSLIFMYVTMSSV</sequence>
<evidence type="ECO:0000256" key="1">
    <source>
        <dbReference type="SAM" id="Phobius"/>
    </source>
</evidence>
<evidence type="ECO:0000313" key="2">
    <source>
        <dbReference type="EMBL" id="TCT26671.1"/>
    </source>
</evidence>
<dbReference type="Proteomes" id="UP000294650">
    <property type="component" value="Unassembled WGS sequence"/>
</dbReference>
<organism evidence="2 3">
    <name type="scientific">Melghiribacillus thermohalophilus</name>
    <dbReference type="NCBI Taxonomy" id="1324956"/>
    <lineage>
        <taxon>Bacteria</taxon>
        <taxon>Bacillati</taxon>
        <taxon>Bacillota</taxon>
        <taxon>Bacilli</taxon>
        <taxon>Bacillales</taxon>
        <taxon>Bacillaceae</taxon>
        <taxon>Melghiribacillus</taxon>
    </lineage>
</organism>
<name>A0A4V2V2V3_9BACI</name>
<keyword evidence="1" id="KW-1133">Transmembrane helix</keyword>